<feature type="compositionally biased region" description="Low complexity" evidence="1">
    <location>
        <begin position="1"/>
        <end position="15"/>
    </location>
</feature>
<dbReference type="Proteomes" id="UP000279236">
    <property type="component" value="Unassembled WGS sequence"/>
</dbReference>
<feature type="compositionally biased region" description="Low complexity" evidence="1">
    <location>
        <begin position="485"/>
        <end position="506"/>
    </location>
</feature>
<evidence type="ECO:0000313" key="3">
    <source>
        <dbReference type="Proteomes" id="UP000279236"/>
    </source>
</evidence>
<sequence length="754" mass="77604">MSSSSTSTPRSQASTHCSDDAYSKERTPTTPLGIARTVSGISNASTSTSGGPSSVQWLPAAGEAVTGDVEGKTGRGRLASADQEAERELSSLYVTAERAALDHRALATDEEEQEEEGDDADDAEAPRQGWGGALVNGAVNAAVFSAAVGLTAYRLWSGGWGADKEGTVGENDADLPPAYDTVTQLSPTTPRANRGELHGRASPHASSHSFRSSPPSTVGTASSPSLRRARKKRTQRPSIAALIAVAGRAQHPQQGAAPPSPVASVKTIVAPVSEVVAERQEPEAEADQGPAQVVSAETDSESDGEMNARLDEMSRRLQGLVTEAQRALSAKPSVSRSPSPEQPFSWTFTGDDGSVQADALSEGAPKERTLEPIGDEVDSVASLRPESSMSGASSTGTAGTFGSRVSLPTTFAGIASPTFGTFGLDSTTPPTDEPSSAASTPRKAESTRRSATSTIPVPVRGRAPTPFQVPPGQSVPGARGPPPRARTNSTASQTSQRSTTSSTTPSGSYRGLPPLPWRRDPSGEVKWVQRPLSPAAKAEQALKDAEAARISASSTPAPLFTSSIPTAKGSPQKQLKPKPPLRVTTPPLRTPMAVLSPPPRTPTTPNSPRTTPGTPRTPGAGGSNPSSMNGTASSTPNRSRIPRFTAGHSRASSLANGVDLANGLHGRDSPRSPGPATPGSGSTSVGRAMGHRRPASVSASTSASTSGRPQTPVSVGRASAGALAARMAAWSAKEALDEEQQQVWVAPEPVRVGV</sequence>
<evidence type="ECO:0000313" key="2">
    <source>
        <dbReference type="EMBL" id="RSH86624.1"/>
    </source>
</evidence>
<feature type="compositionally biased region" description="Polar residues" evidence="1">
    <location>
        <begin position="332"/>
        <end position="348"/>
    </location>
</feature>
<gene>
    <name evidence="2" type="ORF">EHS24_004895</name>
</gene>
<feature type="compositionally biased region" description="Low complexity" evidence="1">
    <location>
        <begin position="603"/>
        <end position="618"/>
    </location>
</feature>
<feature type="region of interest" description="Disordered" evidence="1">
    <location>
        <begin position="1"/>
        <end position="85"/>
    </location>
</feature>
<feature type="compositionally biased region" description="Polar residues" evidence="1">
    <location>
        <begin position="39"/>
        <end position="56"/>
    </location>
</feature>
<dbReference type="EMBL" id="RSCE01000002">
    <property type="protein sequence ID" value="RSH86624.1"/>
    <property type="molecule type" value="Genomic_DNA"/>
</dbReference>
<dbReference type="GeneID" id="39589438"/>
<feature type="region of interest" description="Disordered" evidence="1">
    <location>
        <begin position="167"/>
        <end position="723"/>
    </location>
</feature>
<dbReference type="AlphaFoldDB" id="A0A427Y6D8"/>
<evidence type="ECO:0000256" key="1">
    <source>
        <dbReference type="SAM" id="MobiDB-lite"/>
    </source>
</evidence>
<protein>
    <submittedName>
        <fullName evidence="2">Uncharacterized protein</fullName>
    </submittedName>
</protein>
<dbReference type="STRING" id="105984.A0A427Y6D8"/>
<feature type="compositionally biased region" description="Polar residues" evidence="1">
    <location>
        <begin position="624"/>
        <end position="638"/>
    </location>
</feature>
<keyword evidence="3" id="KW-1185">Reference proteome</keyword>
<feature type="compositionally biased region" description="Low complexity" evidence="1">
    <location>
        <begin position="200"/>
        <end position="216"/>
    </location>
</feature>
<name>A0A427Y6D8_9TREE</name>
<reference evidence="2 3" key="1">
    <citation type="submission" date="2018-11" db="EMBL/GenBank/DDBJ databases">
        <title>Genome sequence of Apiotrichum porosum DSM 27194.</title>
        <authorList>
            <person name="Aliyu H."/>
            <person name="Gorte O."/>
            <person name="Ochsenreither K."/>
        </authorList>
    </citation>
    <scope>NUCLEOTIDE SEQUENCE [LARGE SCALE GENOMIC DNA]</scope>
    <source>
        <strain evidence="2 3">DSM 27194</strain>
    </source>
</reference>
<feature type="compositionally biased region" description="Polar residues" evidence="1">
    <location>
        <begin position="424"/>
        <end position="439"/>
    </location>
</feature>
<feature type="compositionally biased region" description="Low complexity" evidence="1">
    <location>
        <begin position="581"/>
        <end position="591"/>
    </location>
</feature>
<feature type="region of interest" description="Disordered" evidence="1">
    <location>
        <begin position="102"/>
        <end position="131"/>
    </location>
</feature>
<feature type="compositionally biased region" description="Low complexity" evidence="1">
    <location>
        <begin position="387"/>
        <end position="403"/>
    </location>
</feature>
<proteinExistence type="predicted"/>
<feature type="compositionally biased region" description="Polar residues" evidence="1">
    <location>
        <begin position="551"/>
        <end position="565"/>
    </location>
</feature>
<dbReference type="RefSeq" id="XP_028479409.1">
    <property type="nucleotide sequence ID" value="XM_028620437.1"/>
</dbReference>
<feature type="compositionally biased region" description="Acidic residues" evidence="1">
    <location>
        <begin position="108"/>
        <end position="123"/>
    </location>
</feature>
<feature type="compositionally biased region" description="Low complexity" evidence="1">
    <location>
        <begin position="695"/>
        <end position="706"/>
    </location>
</feature>
<comment type="caution">
    <text evidence="2">The sequence shown here is derived from an EMBL/GenBank/DDBJ whole genome shotgun (WGS) entry which is preliminary data.</text>
</comment>
<feature type="compositionally biased region" description="Polar residues" evidence="1">
    <location>
        <begin position="181"/>
        <end position="191"/>
    </location>
</feature>
<accession>A0A427Y6D8</accession>
<organism evidence="2 3">
    <name type="scientific">Apiotrichum porosum</name>
    <dbReference type="NCBI Taxonomy" id="105984"/>
    <lineage>
        <taxon>Eukaryota</taxon>
        <taxon>Fungi</taxon>
        <taxon>Dikarya</taxon>
        <taxon>Basidiomycota</taxon>
        <taxon>Agaricomycotina</taxon>
        <taxon>Tremellomycetes</taxon>
        <taxon>Trichosporonales</taxon>
        <taxon>Trichosporonaceae</taxon>
        <taxon>Apiotrichum</taxon>
    </lineage>
</organism>
<feature type="compositionally biased region" description="Basic and acidic residues" evidence="1">
    <location>
        <begin position="306"/>
        <end position="315"/>
    </location>
</feature>
<feature type="compositionally biased region" description="Basic and acidic residues" evidence="1">
    <location>
        <begin position="17"/>
        <end position="27"/>
    </location>
</feature>